<dbReference type="SUPFAM" id="SSF50630">
    <property type="entry name" value="Acid proteases"/>
    <property type="match status" value="1"/>
</dbReference>
<evidence type="ECO:0000256" key="6">
    <source>
        <dbReference type="RuleBase" id="RU000454"/>
    </source>
</evidence>
<evidence type="ECO:0000259" key="10">
    <source>
        <dbReference type="PROSITE" id="PS51767"/>
    </source>
</evidence>
<dbReference type="InterPro" id="IPR001461">
    <property type="entry name" value="Aspartic_peptidase_A1"/>
</dbReference>
<evidence type="ECO:0000256" key="5">
    <source>
        <dbReference type="PIRSR" id="PIRSR601461-1"/>
    </source>
</evidence>
<comment type="similarity">
    <text evidence="1 6">Belongs to the peptidase A1 family.</text>
</comment>
<dbReference type="FunFam" id="2.40.70.10:FF:000115">
    <property type="entry name" value="Lysosomal aspartic protease"/>
    <property type="match status" value="1"/>
</dbReference>
<evidence type="ECO:0000256" key="4">
    <source>
        <dbReference type="ARBA" id="ARBA00022801"/>
    </source>
</evidence>
<dbReference type="InterPro" id="IPR033121">
    <property type="entry name" value="PEPTIDASE_A1"/>
</dbReference>
<keyword evidence="8" id="KW-0812">Transmembrane</keyword>
<comment type="caution">
    <text evidence="11">The sequence shown here is derived from an EMBL/GenBank/DDBJ whole genome shotgun (WGS) entry which is preliminary data.</text>
</comment>
<protein>
    <recommendedName>
        <fullName evidence="10">Peptidase A1 domain-containing protein</fullName>
    </recommendedName>
</protein>
<dbReference type="Gene3D" id="2.40.70.10">
    <property type="entry name" value="Acid Proteases"/>
    <property type="match status" value="2"/>
</dbReference>
<keyword evidence="3 6" id="KW-0064">Aspartyl protease</keyword>
<dbReference type="PANTHER" id="PTHR47966">
    <property type="entry name" value="BETA-SITE APP-CLEAVING ENZYME, ISOFORM A-RELATED"/>
    <property type="match status" value="1"/>
</dbReference>
<feature type="active site" evidence="5">
    <location>
        <position position="95"/>
    </location>
</feature>
<feature type="chain" id="PRO_5043990409" description="Peptidase A1 domain-containing protein" evidence="9">
    <location>
        <begin position="19"/>
        <end position="479"/>
    </location>
</feature>
<evidence type="ECO:0000256" key="3">
    <source>
        <dbReference type="ARBA" id="ARBA00022750"/>
    </source>
</evidence>
<evidence type="ECO:0000256" key="9">
    <source>
        <dbReference type="SAM" id="SignalP"/>
    </source>
</evidence>
<keyword evidence="8" id="KW-1133">Transmembrane helix</keyword>
<dbReference type="Pfam" id="PF00026">
    <property type="entry name" value="Asp"/>
    <property type="match status" value="1"/>
</dbReference>
<dbReference type="InterPro" id="IPR034164">
    <property type="entry name" value="Pepsin-like_dom"/>
</dbReference>
<dbReference type="PRINTS" id="PR00792">
    <property type="entry name" value="PEPSIN"/>
</dbReference>
<feature type="domain" description="Peptidase A1" evidence="10">
    <location>
        <begin position="77"/>
        <end position="410"/>
    </location>
</feature>
<feature type="compositionally biased region" description="Polar residues" evidence="7">
    <location>
        <begin position="121"/>
        <end position="132"/>
    </location>
</feature>
<dbReference type="PANTHER" id="PTHR47966:SF6">
    <property type="entry name" value="PEPTIDASE A1 DOMAIN-CONTAINING PROTEIN"/>
    <property type="match status" value="1"/>
</dbReference>
<evidence type="ECO:0000256" key="2">
    <source>
        <dbReference type="ARBA" id="ARBA00022670"/>
    </source>
</evidence>
<dbReference type="GO" id="GO:0006508">
    <property type="term" value="P:proteolysis"/>
    <property type="evidence" value="ECO:0007669"/>
    <property type="project" value="UniProtKB-KW"/>
</dbReference>
<keyword evidence="9" id="KW-0732">Signal</keyword>
<dbReference type="Proteomes" id="UP001385951">
    <property type="component" value="Unassembled WGS sequence"/>
</dbReference>
<proteinExistence type="inferred from homology"/>
<keyword evidence="12" id="KW-1185">Reference proteome</keyword>
<keyword evidence="4 6" id="KW-0378">Hydrolase</keyword>
<name>A0AAW0GFQ2_9APHY</name>
<keyword evidence="8" id="KW-0472">Membrane</keyword>
<evidence type="ECO:0000313" key="12">
    <source>
        <dbReference type="Proteomes" id="UP001385951"/>
    </source>
</evidence>
<organism evidence="11 12">
    <name type="scientific">Cerrena zonata</name>
    <dbReference type="NCBI Taxonomy" id="2478898"/>
    <lineage>
        <taxon>Eukaryota</taxon>
        <taxon>Fungi</taxon>
        <taxon>Dikarya</taxon>
        <taxon>Basidiomycota</taxon>
        <taxon>Agaricomycotina</taxon>
        <taxon>Agaricomycetes</taxon>
        <taxon>Polyporales</taxon>
        <taxon>Cerrenaceae</taxon>
        <taxon>Cerrena</taxon>
    </lineage>
</organism>
<dbReference type="AlphaFoldDB" id="A0AAW0GFQ2"/>
<dbReference type="PROSITE" id="PS51767">
    <property type="entry name" value="PEPTIDASE_A1"/>
    <property type="match status" value="1"/>
</dbReference>
<dbReference type="GO" id="GO:0004190">
    <property type="term" value="F:aspartic-type endopeptidase activity"/>
    <property type="evidence" value="ECO:0007669"/>
    <property type="project" value="UniProtKB-KW"/>
</dbReference>
<feature type="transmembrane region" description="Helical" evidence="8">
    <location>
        <begin position="459"/>
        <end position="478"/>
    </location>
</feature>
<evidence type="ECO:0000313" key="11">
    <source>
        <dbReference type="EMBL" id="KAK7692175.1"/>
    </source>
</evidence>
<sequence length="479" mass="49445">MISTTLLPLLALTGVAYADSISLPLNRRSLHHNLTLEKITAAADNLRFKYGIKSAVEKRQGQSAAIPVINQRTDSSYLGNVAIGTPPQTFSVVLDTGSSDLWVASSSCPSCDSDTPRFDPSKSSTVARTQTTSGDTEVDIHYGSGQVAGIVATDTVTMGGFTNSKQTMLVATQMSSGLLDGQASGIMGLAFEALASTESTPLWQVLLNNNQLASPEMSFWLTREIDNRNAKELEFGGEFTLGGTNSTLFTGDIEFIDMPSLRTQTFWLLTMTGVTVSGRSVSVPTGNSALSAIDTGTTLIGGPSTAVKAIYDAIPGSTALTGDLAGFFSYPCTTEVELSIAFGGKLWPINPTDMNLGTIPSGQCLGGVFDLTQGSDVGSGGGNPSWVVGDTFLKNVYSVFRATPPSIGFAQLSDVAGGSGTPSPGPTGSATVAATGITVPTSGTTSTGNSAATPSARPFSIALGTILTSLVAAFFVFAQ</sequence>
<feature type="region of interest" description="Disordered" evidence="7">
    <location>
        <begin position="113"/>
        <end position="132"/>
    </location>
</feature>
<keyword evidence="2 6" id="KW-0645">Protease</keyword>
<dbReference type="InterPro" id="IPR001969">
    <property type="entry name" value="Aspartic_peptidase_AS"/>
</dbReference>
<feature type="active site" evidence="5">
    <location>
        <position position="294"/>
    </location>
</feature>
<feature type="signal peptide" evidence="9">
    <location>
        <begin position="1"/>
        <end position="18"/>
    </location>
</feature>
<reference evidence="11 12" key="1">
    <citation type="submission" date="2022-09" db="EMBL/GenBank/DDBJ databases">
        <authorList>
            <person name="Palmer J.M."/>
        </authorList>
    </citation>
    <scope>NUCLEOTIDE SEQUENCE [LARGE SCALE GENOMIC DNA]</scope>
    <source>
        <strain evidence="11 12">DSM 7382</strain>
    </source>
</reference>
<gene>
    <name evidence="11" type="ORF">QCA50_003796</name>
</gene>
<accession>A0AAW0GFQ2</accession>
<dbReference type="CDD" id="cd05471">
    <property type="entry name" value="pepsin_like"/>
    <property type="match status" value="1"/>
</dbReference>
<evidence type="ECO:0000256" key="8">
    <source>
        <dbReference type="SAM" id="Phobius"/>
    </source>
</evidence>
<dbReference type="InterPro" id="IPR021109">
    <property type="entry name" value="Peptidase_aspartic_dom_sf"/>
</dbReference>
<evidence type="ECO:0000256" key="1">
    <source>
        <dbReference type="ARBA" id="ARBA00007447"/>
    </source>
</evidence>
<dbReference type="PROSITE" id="PS00141">
    <property type="entry name" value="ASP_PROTEASE"/>
    <property type="match status" value="1"/>
</dbReference>
<evidence type="ECO:0000256" key="7">
    <source>
        <dbReference type="SAM" id="MobiDB-lite"/>
    </source>
</evidence>
<dbReference type="EMBL" id="JASBNA010000004">
    <property type="protein sequence ID" value="KAK7692175.1"/>
    <property type="molecule type" value="Genomic_DNA"/>
</dbReference>